<evidence type="ECO:0000313" key="2">
    <source>
        <dbReference type="EMBL" id="OGE84077.1"/>
    </source>
</evidence>
<reference evidence="2 3" key="1">
    <citation type="journal article" date="2016" name="Nat. Commun.">
        <title>Thousands of microbial genomes shed light on interconnected biogeochemical processes in an aquifer system.</title>
        <authorList>
            <person name="Anantharaman K."/>
            <person name="Brown C.T."/>
            <person name="Hug L.A."/>
            <person name="Sharon I."/>
            <person name="Castelle C.J."/>
            <person name="Probst A.J."/>
            <person name="Thomas B.C."/>
            <person name="Singh A."/>
            <person name="Wilkins M.J."/>
            <person name="Karaoz U."/>
            <person name="Brodie E.L."/>
            <person name="Williams K.H."/>
            <person name="Hubbard S.S."/>
            <person name="Banfield J.F."/>
        </authorList>
    </citation>
    <scope>NUCLEOTIDE SEQUENCE [LARGE SCALE GENOMIC DNA]</scope>
</reference>
<dbReference type="Proteomes" id="UP000176339">
    <property type="component" value="Unassembled WGS sequence"/>
</dbReference>
<keyword evidence="1" id="KW-1133">Transmembrane helix</keyword>
<sequence length="117" mass="13101">MNFNIRRVYLYLTSLVGLVLVLIGGVQLINLGLKTYIFTKADDVYDYGVCARPVAVELGKPVPEFDETACKAQQADQRTARRQSDAARSIAFIIVGAPVWLYHWGKVKDERDQVVPS</sequence>
<dbReference type="EMBL" id="MFEN01000028">
    <property type="protein sequence ID" value="OGE84077.1"/>
    <property type="molecule type" value="Genomic_DNA"/>
</dbReference>
<accession>A0A1F5P2D1</accession>
<gene>
    <name evidence="2" type="ORF">A2846_03160</name>
</gene>
<proteinExistence type="predicted"/>
<comment type="caution">
    <text evidence="2">The sequence shown here is derived from an EMBL/GenBank/DDBJ whole genome shotgun (WGS) entry which is preliminary data.</text>
</comment>
<keyword evidence="1" id="KW-0472">Membrane</keyword>
<evidence type="ECO:0000313" key="3">
    <source>
        <dbReference type="Proteomes" id="UP000176339"/>
    </source>
</evidence>
<name>A0A1F5P2D1_9BACT</name>
<keyword evidence="1" id="KW-0812">Transmembrane</keyword>
<organism evidence="2 3">
    <name type="scientific">Candidatus Doudnabacteria bacterium RIFCSPHIGHO2_01_FULL_49_9</name>
    <dbReference type="NCBI Taxonomy" id="1817827"/>
    <lineage>
        <taxon>Bacteria</taxon>
        <taxon>Candidatus Doudnaibacteriota</taxon>
    </lineage>
</organism>
<dbReference type="AlphaFoldDB" id="A0A1F5P2D1"/>
<protein>
    <recommendedName>
        <fullName evidence="4">DUF5671 domain-containing protein</fullName>
    </recommendedName>
</protein>
<evidence type="ECO:0008006" key="4">
    <source>
        <dbReference type="Google" id="ProtNLM"/>
    </source>
</evidence>
<evidence type="ECO:0000256" key="1">
    <source>
        <dbReference type="SAM" id="Phobius"/>
    </source>
</evidence>
<feature type="transmembrane region" description="Helical" evidence="1">
    <location>
        <begin position="9"/>
        <end position="29"/>
    </location>
</feature>